<proteinExistence type="predicted"/>
<dbReference type="EMBL" id="CP036262">
    <property type="protein sequence ID" value="QDS92256.1"/>
    <property type="molecule type" value="Genomic_DNA"/>
</dbReference>
<gene>
    <name evidence="2" type="ORF">FF011L_09930</name>
</gene>
<accession>A0A517MBJ2</accession>
<feature type="domain" description="HD/PDEase" evidence="1">
    <location>
        <begin position="57"/>
        <end position="194"/>
    </location>
</feature>
<dbReference type="KEGG" id="rml:FF011L_09930"/>
<dbReference type="Gene3D" id="1.10.3210.10">
    <property type="entry name" value="Hypothetical protein af1432"/>
    <property type="match status" value="1"/>
</dbReference>
<sequence>MIEELRALAVPQHWVRIAPEVDVPLTPRVTRLLDSPPLRRLARVSQLGLVSQVYPGAIHHRLEHSLGVYRHALEVLSRLLVEPGFAANITERQAGTFVAASLLHDVGHWPFCHPIEDMQLAGLPRHEVLARDWLEQPEMAALVKEDWSSVDEVCDLLSGRYRDRGSELLGSLLSGPIDIDKMDYLVRDSLHAGVPYGRHFDIRRLLGSLVPHPELPRMALGEKGRTAAEMMVFARYVMFSEVYWHHAVRSATAMLQRAVYMLQGEIDLVAMTRLDDHQWIASLCRAAEGTAAEPLVSGLFGDRRQLWKRVAEFDRLQHGDLHAQLARRPYGWLVRCSEALAGRLARDLGIEVGLADVLIDAPPVKLEVDINMDVVRRDGSVCPLGEISPVVEALARRQFDNHVKRVRVFVRPDIRKALEGGQLDEKLLEEAAKSVGE</sequence>
<dbReference type="PANTHER" id="PTHR11373">
    <property type="entry name" value="DEOXYNUCLEOSIDE TRIPHOSPHATE TRIPHOSPHOHYDROLASE"/>
    <property type="match status" value="1"/>
</dbReference>
<dbReference type="AlphaFoldDB" id="A0A517MBJ2"/>
<dbReference type="Pfam" id="PF19276">
    <property type="entry name" value="HD_assoc_2"/>
    <property type="match status" value="1"/>
</dbReference>
<keyword evidence="3" id="KW-1185">Reference proteome</keyword>
<evidence type="ECO:0000313" key="3">
    <source>
        <dbReference type="Proteomes" id="UP000320672"/>
    </source>
</evidence>
<dbReference type="PANTHER" id="PTHR11373:SF4">
    <property type="entry name" value="DEOXYNUCLEOSIDE TRIPHOSPHATE TRIPHOSPHOHYDROLASE SAMHD1"/>
    <property type="match status" value="1"/>
</dbReference>
<evidence type="ECO:0000259" key="1">
    <source>
        <dbReference type="SMART" id="SM00471"/>
    </source>
</evidence>
<dbReference type="GO" id="GO:0008832">
    <property type="term" value="F:dGTPase activity"/>
    <property type="evidence" value="ECO:0007669"/>
    <property type="project" value="TreeGrafter"/>
</dbReference>
<dbReference type="InterPro" id="IPR003607">
    <property type="entry name" value="HD/PDEase_dom"/>
</dbReference>
<dbReference type="SMART" id="SM00471">
    <property type="entry name" value="HDc"/>
    <property type="match status" value="1"/>
</dbReference>
<dbReference type="OrthoDB" id="9803619at2"/>
<protein>
    <recommendedName>
        <fullName evidence="1">HD/PDEase domain-containing protein</fullName>
    </recommendedName>
</protein>
<dbReference type="InterPro" id="IPR050135">
    <property type="entry name" value="dGTPase-like"/>
</dbReference>
<dbReference type="InterPro" id="IPR045509">
    <property type="entry name" value="HD_assoc_2"/>
</dbReference>
<organism evidence="2 3">
    <name type="scientific">Roseimaritima multifibrata</name>
    <dbReference type="NCBI Taxonomy" id="1930274"/>
    <lineage>
        <taxon>Bacteria</taxon>
        <taxon>Pseudomonadati</taxon>
        <taxon>Planctomycetota</taxon>
        <taxon>Planctomycetia</taxon>
        <taxon>Pirellulales</taxon>
        <taxon>Pirellulaceae</taxon>
        <taxon>Roseimaritima</taxon>
    </lineage>
</organism>
<evidence type="ECO:0000313" key="2">
    <source>
        <dbReference type="EMBL" id="QDS92256.1"/>
    </source>
</evidence>
<dbReference type="SUPFAM" id="SSF109604">
    <property type="entry name" value="HD-domain/PDEase-like"/>
    <property type="match status" value="1"/>
</dbReference>
<reference evidence="2 3" key="1">
    <citation type="submission" date="2019-02" db="EMBL/GenBank/DDBJ databases">
        <title>Deep-cultivation of Planctomycetes and their phenomic and genomic characterization uncovers novel biology.</title>
        <authorList>
            <person name="Wiegand S."/>
            <person name="Jogler M."/>
            <person name="Boedeker C."/>
            <person name="Pinto D."/>
            <person name="Vollmers J."/>
            <person name="Rivas-Marin E."/>
            <person name="Kohn T."/>
            <person name="Peeters S.H."/>
            <person name="Heuer A."/>
            <person name="Rast P."/>
            <person name="Oberbeckmann S."/>
            <person name="Bunk B."/>
            <person name="Jeske O."/>
            <person name="Meyerdierks A."/>
            <person name="Storesund J.E."/>
            <person name="Kallscheuer N."/>
            <person name="Luecker S."/>
            <person name="Lage O.M."/>
            <person name="Pohl T."/>
            <person name="Merkel B.J."/>
            <person name="Hornburger P."/>
            <person name="Mueller R.-W."/>
            <person name="Bruemmer F."/>
            <person name="Labrenz M."/>
            <person name="Spormann A.M."/>
            <person name="Op den Camp H."/>
            <person name="Overmann J."/>
            <person name="Amann R."/>
            <person name="Jetten M.S.M."/>
            <person name="Mascher T."/>
            <person name="Medema M.H."/>
            <person name="Devos D.P."/>
            <person name="Kaster A.-K."/>
            <person name="Ovreas L."/>
            <person name="Rohde M."/>
            <person name="Galperin M.Y."/>
            <person name="Jogler C."/>
        </authorList>
    </citation>
    <scope>NUCLEOTIDE SEQUENCE [LARGE SCALE GENOMIC DNA]</scope>
    <source>
        <strain evidence="2 3">FF011L</strain>
    </source>
</reference>
<dbReference type="GO" id="GO:0006203">
    <property type="term" value="P:dGTP catabolic process"/>
    <property type="evidence" value="ECO:0007669"/>
    <property type="project" value="TreeGrafter"/>
</dbReference>
<dbReference type="CDD" id="cd00077">
    <property type="entry name" value="HDc"/>
    <property type="match status" value="1"/>
</dbReference>
<name>A0A517MBJ2_9BACT</name>
<dbReference type="Proteomes" id="UP000320672">
    <property type="component" value="Chromosome"/>
</dbReference>